<dbReference type="InterPro" id="IPR023158">
    <property type="entry name" value="YerB-like_sf"/>
</dbReference>
<feature type="signal peptide" evidence="1">
    <location>
        <begin position="1"/>
        <end position="24"/>
    </location>
</feature>
<dbReference type="Gene3D" id="3.50.90.10">
    <property type="entry name" value="YerB-like"/>
    <property type="match status" value="1"/>
</dbReference>
<dbReference type="EMBL" id="JBHUKU010000021">
    <property type="protein sequence ID" value="MFD2463409.1"/>
    <property type="molecule type" value="Genomic_DNA"/>
</dbReference>
<feature type="chain" id="PRO_5047069932" evidence="1">
    <location>
        <begin position="25"/>
        <end position="315"/>
    </location>
</feature>
<evidence type="ECO:0000259" key="3">
    <source>
        <dbReference type="Pfam" id="PF17479"/>
    </source>
</evidence>
<evidence type="ECO:0000259" key="2">
    <source>
        <dbReference type="Pfam" id="PF11258"/>
    </source>
</evidence>
<keyword evidence="1" id="KW-0732">Signal</keyword>
<dbReference type="InterPro" id="IPR021416">
    <property type="entry name" value="DUF3048_N"/>
</dbReference>
<dbReference type="InterPro" id="IPR035328">
    <property type="entry name" value="DUF3048_C"/>
</dbReference>
<feature type="domain" description="DUF3048" evidence="2">
    <location>
        <begin position="45"/>
        <end position="168"/>
    </location>
</feature>
<feature type="domain" description="DUF3048" evidence="3">
    <location>
        <begin position="199"/>
        <end position="310"/>
    </location>
</feature>
<evidence type="ECO:0000313" key="4">
    <source>
        <dbReference type="EMBL" id="MFD2463409.1"/>
    </source>
</evidence>
<sequence>MKRRWWILVAVVALALTTATLVVARSLSGPSTAGDPAGSTQPVPPHRHPVFAVKIDDVPEARPQTGLGAADVVYVEPVEGGLTRLIVVYFSAAPALAGPVRSARATDVQLLSQYGRPTLAYSGAAPEILPALHAASFVNASPQEVPDLYFRDPARPAPHNLYVHAARLPSDDVPPGEETPRYGPVPPAGVPASGYAIGYGAARFEFGWSASTARWTVSLDGSPVTSTESGAVTAATVVEQRVTVRYGEPGEYGTVSGSPIATTIGTGPATVLRDGLRFAASWTRATPDSPTRFHTTAGTPLPFAAGPLWILLVPA</sequence>
<comment type="caution">
    <text evidence="4">The sequence shown here is derived from an EMBL/GenBank/DDBJ whole genome shotgun (WGS) entry which is preliminary data.</text>
</comment>
<gene>
    <name evidence="4" type="ORF">ACFSYJ_32690</name>
</gene>
<accession>A0ABW5GR84</accession>
<dbReference type="SUPFAM" id="SSF159774">
    <property type="entry name" value="YerB-like"/>
    <property type="match status" value="1"/>
</dbReference>
<evidence type="ECO:0000256" key="1">
    <source>
        <dbReference type="SAM" id="SignalP"/>
    </source>
</evidence>
<dbReference type="Proteomes" id="UP001597419">
    <property type="component" value="Unassembled WGS sequence"/>
</dbReference>
<reference evidence="5" key="1">
    <citation type="journal article" date="2019" name="Int. J. Syst. Evol. Microbiol.">
        <title>The Global Catalogue of Microorganisms (GCM) 10K type strain sequencing project: providing services to taxonomists for standard genome sequencing and annotation.</title>
        <authorList>
            <consortium name="The Broad Institute Genomics Platform"/>
            <consortium name="The Broad Institute Genome Sequencing Center for Infectious Disease"/>
            <person name="Wu L."/>
            <person name="Ma J."/>
        </authorList>
    </citation>
    <scope>NUCLEOTIDE SEQUENCE [LARGE SCALE GENOMIC DNA]</scope>
    <source>
        <strain evidence="5">CGMCC 4.7643</strain>
    </source>
</reference>
<organism evidence="4 5">
    <name type="scientific">Amycolatopsis samaneae</name>
    <dbReference type="NCBI Taxonomy" id="664691"/>
    <lineage>
        <taxon>Bacteria</taxon>
        <taxon>Bacillati</taxon>
        <taxon>Actinomycetota</taxon>
        <taxon>Actinomycetes</taxon>
        <taxon>Pseudonocardiales</taxon>
        <taxon>Pseudonocardiaceae</taxon>
        <taxon>Amycolatopsis</taxon>
    </lineage>
</organism>
<dbReference type="Pfam" id="PF11258">
    <property type="entry name" value="DUF3048"/>
    <property type="match status" value="1"/>
</dbReference>
<protein>
    <submittedName>
        <fullName evidence="4">DUF3048 domain-containing protein</fullName>
    </submittedName>
</protein>
<proteinExistence type="predicted"/>
<evidence type="ECO:0000313" key="5">
    <source>
        <dbReference type="Proteomes" id="UP001597419"/>
    </source>
</evidence>
<dbReference type="RefSeq" id="WP_345400109.1">
    <property type="nucleotide sequence ID" value="NZ_BAABHG010000011.1"/>
</dbReference>
<keyword evidence="5" id="KW-1185">Reference proteome</keyword>
<dbReference type="Pfam" id="PF17479">
    <property type="entry name" value="DUF3048_C"/>
    <property type="match status" value="1"/>
</dbReference>
<name>A0ABW5GR84_9PSEU</name>